<dbReference type="InterPro" id="IPR043502">
    <property type="entry name" value="DNA/RNA_pol_sf"/>
</dbReference>
<dbReference type="InterPro" id="IPR017961">
    <property type="entry name" value="DNA_pol_Y-fam_little_finger"/>
</dbReference>
<keyword evidence="2" id="KW-0963">Cytoplasm</keyword>
<dbReference type="KEGG" id="mput:MPUT9231_2690"/>
<dbReference type="PANTHER" id="PTHR11076">
    <property type="entry name" value="DNA REPAIR POLYMERASE UMUC / TRANSFERASE FAMILY MEMBER"/>
    <property type="match status" value="1"/>
</dbReference>
<keyword evidence="2" id="KW-0227">DNA damage</keyword>
<reference evidence="4 5" key="1">
    <citation type="journal article" date="2013" name="Genome Announc.">
        <title>Complete Genome Sequence of Mycoplasma putrefaciens Strain 9231, One of the Agents of Contagious Agalactia in Goats.</title>
        <authorList>
            <person name="Dupuy V."/>
            <person name="Sirand-Pugnet P."/>
            <person name="Baranowski E."/>
            <person name="Barre A."/>
            <person name="Breton M."/>
            <person name="Couture C."/>
            <person name="Dordet-Frisoni E."/>
            <person name="Gaurivaud P."/>
            <person name="Jacob D."/>
            <person name="Lemaitre C."/>
            <person name="Manso-Silvan L."/>
            <person name="Nikolski M."/>
            <person name="Nouvel L.X."/>
            <person name="Poumarat F."/>
            <person name="Tardy F."/>
            <person name="Thebault P."/>
            <person name="Theil S."/>
            <person name="Citti C."/>
            <person name="Blanchard A."/>
            <person name="Thiaucourt F."/>
        </authorList>
    </citation>
    <scope>NUCLEOTIDE SEQUENCE [LARGE SCALE GENOMIC DNA]</scope>
    <source>
        <strain evidence="4">Mput9231</strain>
    </source>
</reference>
<dbReference type="HAMAP" id="MF_01113">
    <property type="entry name" value="DNApol_IV"/>
    <property type="match status" value="1"/>
</dbReference>
<feature type="binding site" evidence="2">
    <location>
        <position position="10"/>
    </location>
    <ligand>
        <name>Mg(2+)</name>
        <dbReference type="ChEBI" id="CHEBI:18420"/>
    </ligand>
</feature>
<evidence type="ECO:0000259" key="3">
    <source>
        <dbReference type="PROSITE" id="PS50173"/>
    </source>
</evidence>
<keyword evidence="2" id="KW-0239">DNA-directed DNA polymerase</keyword>
<accession>M9W9L1</accession>
<dbReference type="SUPFAM" id="SSF100879">
    <property type="entry name" value="Lesion bypass DNA polymerase (Y-family), little finger domain"/>
    <property type="match status" value="1"/>
</dbReference>
<dbReference type="eggNOG" id="COG0389">
    <property type="taxonomic scope" value="Bacteria"/>
</dbReference>
<keyword evidence="2" id="KW-0515">Mutator protein</keyword>
<feature type="binding site" evidence="2">
    <location>
        <position position="105"/>
    </location>
    <ligand>
        <name>Mg(2+)</name>
        <dbReference type="ChEBI" id="CHEBI:18420"/>
    </ligand>
</feature>
<feature type="active site" evidence="2">
    <location>
        <position position="106"/>
    </location>
</feature>
<evidence type="ECO:0000256" key="2">
    <source>
        <dbReference type="HAMAP-Rule" id="MF_01113"/>
    </source>
</evidence>
<comment type="subcellular location">
    <subcellularLocation>
        <location evidence="2">Cytoplasm</location>
    </subcellularLocation>
</comment>
<evidence type="ECO:0000313" key="4">
    <source>
        <dbReference type="EMBL" id="AGJ90693.1"/>
    </source>
</evidence>
<gene>
    <name evidence="2 4" type="primary">dinB</name>
    <name evidence="4" type="ORF">MPUT9231_2690</name>
</gene>
<dbReference type="PATRIC" id="fig|1292033.3.peg.261"/>
<dbReference type="CDD" id="cd03586">
    <property type="entry name" value="PolY_Pol_IV_kappa"/>
    <property type="match status" value="1"/>
</dbReference>
<evidence type="ECO:0000256" key="1">
    <source>
        <dbReference type="ARBA" id="ARBA00010945"/>
    </source>
</evidence>
<dbReference type="PROSITE" id="PS50173">
    <property type="entry name" value="UMUC"/>
    <property type="match status" value="1"/>
</dbReference>
<dbReference type="InterPro" id="IPR043128">
    <property type="entry name" value="Rev_trsase/Diguanyl_cyclase"/>
</dbReference>
<keyword evidence="2" id="KW-0808">Transferase</keyword>
<protein>
    <recommendedName>
        <fullName evidence="2">DNA polymerase IV</fullName>
        <shortName evidence="2">Pol IV</shortName>
        <ecNumber evidence="2">2.7.7.7</ecNumber>
    </recommendedName>
</protein>
<comment type="function">
    <text evidence="2">Poorly processive, error-prone DNA polymerase involved in untargeted mutagenesis. Copies undamaged DNA at stalled replication forks, which arise in vivo from mismatched or misaligned primer ends. These misaligned primers can be extended by PolIV. Exhibits no 3'-5' exonuclease (proofreading) activity. May be involved in translesional synthesis, in conjunction with the beta clamp from PolIII.</text>
</comment>
<organism evidence="4 5">
    <name type="scientific">Mycoplasma putrefaciens Mput9231</name>
    <dbReference type="NCBI Taxonomy" id="1292033"/>
    <lineage>
        <taxon>Bacteria</taxon>
        <taxon>Bacillati</taxon>
        <taxon>Mycoplasmatota</taxon>
        <taxon>Mollicutes</taxon>
        <taxon>Mycoplasmataceae</taxon>
        <taxon>Mycoplasma</taxon>
    </lineage>
</organism>
<comment type="catalytic activity">
    <reaction evidence="2">
        <text>DNA(n) + a 2'-deoxyribonucleoside 5'-triphosphate = DNA(n+1) + diphosphate</text>
        <dbReference type="Rhea" id="RHEA:22508"/>
        <dbReference type="Rhea" id="RHEA-COMP:17339"/>
        <dbReference type="Rhea" id="RHEA-COMP:17340"/>
        <dbReference type="ChEBI" id="CHEBI:33019"/>
        <dbReference type="ChEBI" id="CHEBI:61560"/>
        <dbReference type="ChEBI" id="CHEBI:173112"/>
        <dbReference type="EC" id="2.7.7.7"/>
    </reaction>
</comment>
<dbReference type="PANTHER" id="PTHR11076:SF33">
    <property type="entry name" value="DNA POLYMERASE KAPPA"/>
    <property type="match status" value="1"/>
</dbReference>
<comment type="cofactor">
    <cofactor evidence="2">
        <name>Mg(2+)</name>
        <dbReference type="ChEBI" id="CHEBI:18420"/>
    </cofactor>
    <text evidence="2">Binds 2 magnesium ions per subunit.</text>
</comment>
<evidence type="ECO:0000313" key="5">
    <source>
        <dbReference type="Proteomes" id="UP000012984"/>
    </source>
</evidence>
<dbReference type="Pfam" id="PF00817">
    <property type="entry name" value="IMS"/>
    <property type="match status" value="1"/>
</dbReference>
<feature type="domain" description="UmuC" evidence="3">
    <location>
        <begin position="6"/>
        <end position="185"/>
    </location>
</feature>
<dbReference type="Gene3D" id="3.30.70.270">
    <property type="match status" value="1"/>
</dbReference>
<dbReference type="GO" id="GO:0005829">
    <property type="term" value="C:cytosol"/>
    <property type="evidence" value="ECO:0007669"/>
    <property type="project" value="TreeGrafter"/>
</dbReference>
<comment type="subunit">
    <text evidence="2">Monomer.</text>
</comment>
<sequence>MSQKTIFHIDMDAFFASCMQVLRPELKNKPIVISNGLDKSIITAASYQARKYHIKAGMAIFEAKKLCPKIISVKPNMNYISYLSNQIWDYLKTNITDKIEIASIDEAYLDVTDLVLKIDAVKLARKIQAEILQKFNLTCSIGISFNKFVAKMSTGLNKPFGVSLITKNNFEIIQNLDIKKMYGIGSSTVKLLEKTNIKTIKDLANTSDEDIYYLLNKKGLTLKNAAKGLSSDYVDYLTDQYKSISKEITLLNPSYSYDEIEELILVLSKQVSNKLINNNLSAKTIEIKLRYKSPNYYDYQNKNQQTKHKQITLNNYVNDQNVIFSSALTCFYEIYDETKPVTLVGIGVSKLINNKQNWIQLSTDKDQIIDNQQVEQSLVIEDLIFDINKKFSKSIIKKAKDLKKTSR</sequence>
<dbReference type="GO" id="GO:0009432">
    <property type="term" value="P:SOS response"/>
    <property type="evidence" value="ECO:0007669"/>
    <property type="project" value="TreeGrafter"/>
</dbReference>
<name>M9W9L1_9MOLU</name>
<dbReference type="OrthoDB" id="9808813at2"/>
<keyword evidence="2" id="KW-0234">DNA repair</keyword>
<dbReference type="HOGENOM" id="CLU_012348_1_1_14"/>
<dbReference type="GO" id="GO:0003684">
    <property type="term" value="F:damaged DNA binding"/>
    <property type="evidence" value="ECO:0007669"/>
    <property type="project" value="InterPro"/>
</dbReference>
<proteinExistence type="inferred from homology"/>
<dbReference type="InterPro" id="IPR022880">
    <property type="entry name" value="DNApol_IV"/>
</dbReference>
<keyword evidence="2" id="KW-0238">DNA-binding</keyword>
<dbReference type="Pfam" id="PF11799">
    <property type="entry name" value="IMS_C"/>
    <property type="match status" value="1"/>
</dbReference>
<dbReference type="Gene3D" id="3.30.1490.100">
    <property type="entry name" value="DNA polymerase, Y-family, little finger domain"/>
    <property type="match status" value="1"/>
</dbReference>
<dbReference type="GO" id="GO:0000287">
    <property type="term" value="F:magnesium ion binding"/>
    <property type="evidence" value="ECO:0007669"/>
    <property type="project" value="UniProtKB-UniRule"/>
</dbReference>
<dbReference type="SUPFAM" id="SSF56672">
    <property type="entry name" value="DNA/RNA polymerases"/>
    <property type="match status" value="1"/>
</dbReference>
<dbReference type="InterPro" id="IPR001126">
    <property type="entry name" value="UmuC"/>
</dbReference>
<keyword evidence="2" id="KW-0548">Nucleotidyltransferase</keyword>
<keyword evidence="2" id="KW-0460">Magnesium</keyword>
<dbReference type="GO" id="GO:0006281">
    <property type="term" value="P:DNA repair"/>
    <property type="evidence" value="ECO:0007669"/>
    <property type="project" value="UniProtKB-UniRule"/>
</dbReference>
<keyword evidence="5" id="KW-1185">Reference proteome</keyword>
<dbReference type="InterPro" id="IPR036775">
    <property type="entry name" value="DNA_pol_Y-fam_lit_finger_sf"/>
</dbReference>
<dbReference type="GO" id="GO:0042276">
    <property type="term" value="P:error-prone translesion synthesis"/>
    <property type="evidence" value="ECO:0007669"/>
    <property type="project" value="TreeGrafter"/>
</dbReference>
<dbReference type="Gene3D" id="3.40.1170.60">
    <property type="match status" value="1"/>
</dbReference>
<dbReference type="GO" id="GO:0006261">
    <property type="term" value="P:DNA-templated DNA replication"/>
    <property type="evidence" value="ECO:0007669"/>
    <property type="project" value="UniProtKB-UniRule"/>
</dbReference>
<dbReference type="AlphaFoldDB" id="M9W9L1"/>
<dbReference type="EMBL" id="CP004357">
    <property type="protein sequence ID" value="AGJ90693.1"/>
    <property type="molecule type" value="Genomic_DNA"/>
</dbReference>
<dbReference type="Gene3D" id="1.10.150.20">
    <property type="entry name" value="5' to 3' exonuclease, C-terminal subdomain"/>
    <property type="match status" value="1"/>
</dbReference>
<keyword evidence="2" id="KW-0235">DNA replication</keyword>
<dbReference type="GO" id="GO:0003887">
    <property type="term" value="F:DNA-directed DNA polymerase activity"/>
    <property type="evidence" value="ECO:0007669"/>
    <property type="project" value="UniProtKB-UniRule"/>
</dbReference>
<feature type="site" description="Substrate discrimination" evidence="2">
    <location>
        <position position="15"/>
    </location>
</feature>
<comment type="similarity">
    <text evidence="1 2">Belongs to the DNA polymerase type-Y family.</text>
</comment>
<dbReference type="InterPro" id="IPR050116">
    <property type="entry name" value="DNA_polymerase-Y"/>
</dbReference>
<dbReference type="EC" id="2.7.7.7" evidence="2"/>
<keyword evidence="2" id="KW-0479">Metal-binding</keyword>
<dbReference type="Proteomes" id="UP000012984">
    <property type="component" value="Chromosome"/>
</dbReference>
<dbReference type="RefSeq" id="WP_015587314.1">
    <property type="nucleotide sequence ID" value="NC_021083.1"/>
</dbReference>